<dbReference type="InterPro" id="IPR012337">
    <property type="entry name" value="RNaseH-like_sf"/>
</dbReference>
<feature type="domain" description="Integrase catalytic" evidence="11">
    <location>
        <begin position="56"/>
        <end position="153"/>
    </location>
</feature>
<evidence type="ECO:0000256" key="7">
    <source>
        <dbReference type="ARBA" id="ARBA00022908"/>
    </source>
</evidence>
<dbReference type="GO" id="GO:0003677">
    <property type="term" value="F:DNA binding"/>
    <property type="evidence" value="ECO:0007669"/>
    <property type="project" value="UniProtKB-KW"/>
</dbReference>
<keyword evidence="6" id="KW-0378">Hydrolase</keyword>
<gene>
    <name evidence="13" type="ORF">HGM15179_018408</name>
</gene>
<dbReference type="SUPFAM" id="SSF50122">
    <property type="entry name" value="DNA-binding domain of retroviral integrase"/>
    <property type="match status" value="1"/>
</dbReference>
<dbReference type="InterPro" id="IPR036862">
    <property type="entry name" value="Integrase_C_dom_sf_retrovir"/>
</dbReference>
<keyword evidence="2" id="KW-0548">Nucleotidyltransferase</keyword>
<dbReference type="GO" id="GO:0015074">
    <property type="term" value="P:DNA integration"/>
    <property type="evidence" value="ECO:0007669"/>
    <property type="project" value="UniProtKB-KW"/>
</dbReference>
<dbReference type="GO" id="GO:0035613">
    <property type="term" value="F:RNA stem-loop binding"/>
    <property type="evidence" value="ECO:0007669"/>
    <property type="project" value="TreeGrafter"/>
</dbReference>
<keyword evidence="1" id="KW-0808">Transferase</keyword>
<dbReference type="Pfam" id="PF00552">
    <property type="entry name" value="IN_DBD_C"/>
    <property type="match status" value="1"/>
</dbReference>
<dbReference type="PROSITE" id="PS50994">
    <property type="entry name" value="INTEGRASE"/>
    <property type="match status" value="1"/>
</dbReference>
<keyword evidence="7" id="KW-0229">DNA integration</keyword>
<name>A0A8K1FZ28_9PASS</name>
<dbReference type="Gene3D" id="3.30.420.10">
    <property type="entry name" value="Ribonuclease H-like superfamily/Ribonuclease H"/>
    <property type="match status" value="1"/>
</dbReference>
<keyword evidence="3" id="KW-0540">Nuclease</keyword>
<dbReference type="PANTHER" id="PTHR41694:SF3">
    <property type="entry name" value="RNA-DIRECTED DNA POLYMERASE-RELATED"/>
    <property type="match status" value="1"/>
</dbReference>
<dbReference type="AlphaFoldDB" id="A0A8K1FZ28"/>
<feature type="domain" description="Integrase-type" evidence="12">
    <location>
        <begin position="165"/>
        <end position="211"/>
    </location>
</feature>
<evidence type="ECO:0000256" key="4">
    <source>
        <dbReference type="ARBA" id="ARBA00022723"/>
    </source>
</evidence>
<evidence type="ECO:0008006" key="15">
    <source>
        <dbReference type="Google" id="ProtNLM"/>
    </source>
</evidence>
<evidence type="ECO:0000259" key="12">
    <source>
        <dbReference type="PROSITE" id="PS51027"/>
    </source>
</evidence>
<proteinExistence type="predicted"/>
<evidence type="ECO:0000313" key="14">
    <source>
        <dbReference type="Proteomes" id="UP000796761"/>
    </source>
</evidence>
<sequence length="211" mass="23674">MPMGDPNLKSPRTLNPEACQVLEELQGAVSARQVYRIDPSVDVTVFITTTDLHPTGIPSAVKTDNGHAYALQKVWQFLQLWGVSDKFGILHSLTGQAIVERAHGTLKWVLQKQKQGMQGETLHIRLAKALYTINHLMVLQNSNNPVMLNHHLSLQASDEMHQPRAKVQVRNLVTKQWEGPYDLIALGRGYACISTDTRVRWVPAKCVRPDL</sequence>
<evidence type="ECO:0000256" key="6">
    <source>
        <dbReference type="ARBA" id="ARBA00022801"/>
    </source>
</evidence>
<keyword evidence="4" id="KW-0479">Metal-binding</keyword>
<dbReference type="OrthoDB" id="9395730at2759"/>
<dbReference type="GO" id="GO:0016787">
    <property type="term" value="F:hydrolase activity"/>
    <property type="evidence" value="ECO:0007669"/>
    <property type="project" value="UniProtKB-KW"/>
</dbReference>
<evidence type="ECO:0000256" key="10">
    <source>
        <dbReference type="PROSITE-ProRule" id="PRU00506"/>
    </source>
</evidence>
<keyword evidence="5" id="KW-0255">Endonuclease</keyword>
<evidence type="ECO:0000256" key="8">
    <source>
        <dbReference type="ARBA" id="ARBA00022918"/>
    </source>
</evidence>
<dbReference type="InterPro" id="IPR001584">
    <property type="entry name" value="Integrase_cat-core"/>
</dbReference>
<dbReference type="PANTHER" id="PTHR41694">
    <property type="entry name" value="ENDOGENOUS RETROVIRUS GROUP K MEMBER POL PROTEIN"/>
    <property type="match status" value="1"/>
</dbReference>
<dbReference type="Proteomes" id="UP000796761">
    <property type="component" value="Unassembled WGS sequence"/>
</dbReference>
<dbReference type="InterPro" id="IPR036397">
    <property type="entry name" value="RNaseH_sf"/>
</dbReference>
<dbReference type="EMBL" id="SWJQ01001262">
    <property type="protein sequence ID" value="TRZ08700.1"/>
    <property type="molecule type" value="Genomic_DNA"/>
</dbReference>
<evidence type="ECO:0000259" key="11">
    <source>
        <dbReference type="PROSITE" id="PS50994"/>
    </source>
</evidence>
<evidence type="ECO:0000313" key="13">
    <source>
        <dbReference type="EMBL" id="TRZ08700.1"/>
    </source>
</evidence>
<dbReference type="GO" id="GO:0003964">
    <property type="term" value="F:RNA-directed DNA polymerase activity"/>
    <property type="evidence" value="ECO:0007669"/>
    <property type="project" value="UniProtKB-KW"/>
</dbReference>
<dbReference type="SUPFAM" id="SSF53098">
    <property type="entry name" value="Ribonuclease H-like"/>
    <property type="match status" value="1"/>
</dbReference>
<dbReference type="InterPro" id="IPR001037">
    <property type="entry name" value="Integrase_C_retrovir"/>
</dbReference>
<keyword evidence="14" id="KW-1185">Reference proteome</keyword>
<dbReference type="GO" id="GO:0004519">
    <property type="term" value="F:endonuclease activity"/>
    <property type="evidence" value="ECO:0007669"/>
    <property type="project" value="UniProtKB-KW"/>
</dbReference>
<evidence type="ECO:0000256" key="3">
    <source>
        <dbReference type="ARBA" id="ARBA00022722"/>
    </source>
</evidence>
<evidence type="ECO:0000256" key="1">
    <source>
        <dbReference type="ARBA" id="ARBA00022679"/>
    </source>
</evidence>
<organism evidence="13 14">
    <name type="scientific">Zosterops borbonicus</name>
    <dbReference type="NCBI Taxonomy" id="364589"/>
    <lineage>
        <taxon>Eukaryota</taxon>
        <taxon>Metazoa</taxon>
        <taxon>Chordata</taxon>
        <taxon>Craniata</taxon>
        <taxon>Vertebrata</taxon>
        <taxon>Euteleostomi</taxon>
        <taxon>Archelosauria</taxon>
        <taxon>Archosauria</taxon>
        <taxon>Dinosauria</taxon>
        <taxon>Saurischia</taxon>
        <taxon>Theropoda</taxon>
        <taxon>Coelurosauria</taxon>
        <taxon>Aves</taxon>
        <taxon>Neognathae</taxon>
        <taxon>Neoaves</taxon>
        <taxon>Telluraves</taxon>
        <taxon>Australaves</taxon>
        <taxon>Passeriformes</taxon>
        <taxon>Sylvioidea</taxon>
        <taxon>Zosteropidae</taxon>
        <taxon>Zosterops</taxon>
    </lineage>
</organism>
<evidence type="ECO:0000256" key="9">
    <source>
        <dbReference type="ARBA" id="ARBA00023125"/>
    </source>
</evidence>
<dbReference type="GO" id="GO:0046872">
    <property type="term" value="F:metal ion binding"/>
    <property type="evidence" value="ECO:0007669"/>
    <property type="project" value="UniProtKB-KW"/>
</dbReference>
<comment type="caution">
    <text evidence="13">The sequence shown here is derived from an EMBL/GenBank/DDBJ whole genome shotgun (WGS) entry which is preliminary data.</text>
</comment>
<dbReference type="Gene3D" id="2.30.30.10">
    <property type="entry name" value="Integrase, C-terminal domain superfamily, retroviral"/>
    <property type="match status" value="1"/>
</dbReference>
<keyword evidence="8" id="KW-0695">RNA-directed DNA polymerase</keyword>
<accession>A0A8K1FZ28</accession>
<reference evidence="13" key="1">
    <citation type="submission" date="2019-04" db="EMBL/GenBank/DDBJ databases">
        <title>Genome assembly of Zosterops borbonicus 15179.</title>
        <authorList>
            <person name="Leroy T."/>
            <person name="Anselmetti Y."/>
            <person name="Tilak M.-K."/>
            <person name="Nabholz B."/>
        </authorList>
    </citation>
    <scope>NUCLEOTIDE SEQUENCE</scope>
    <source>
        <strain evidence="13">HGM_15179</strain>
        <tissue evidence="13">Muscle</tissue>
    </source>
</reference>
<evidence type="ECO:0000256" key="5">
    <source>
        <dbReference type="ARBA" id="ARBA00022759"/>
    </source>
</evidence>
<feature type="DNA-binding region" description="Integrase-type" evidence="10">
    <location>
        <begin position="165"/>
        <end position="211"/>
    </location>
</feature>
<evidence type="ECO:0000256" key="2">
    <source>
        <dbReference type="ARBA" id="ARBA00022695"/>
    </source>
</evidence>
<dbReference type="PROSITE" id="PS51027">
    <property type="entry name" value="INTEGRASE_DBD"/>
    <property type="match status" value="1"/>
</dbReference>
<keyword evidence="9" id="KW-0238">DNA-binding</keyword>
<protein>
    <recommendedName>
        <fullName evidence="15">Integrase</fullName>
    </recommendedName>
</protein>